<evidence type="ECO:0000313" key="2">
    <source>
        <dbReference type="EMBL" id="AST24259.1"/>
    </source>
</evidence>
<accession>A0A2Z2QKQ4</accession>
<dbReference type="AlphaFoldDB" id="A0A2Z2QKQ4"/>
<feature type="compositionally biased region" description="Basic and acidic residues" evidence="1">
    <location>
        <begin position="63"/>
        <end position="78"/>
    </location>
</feature>
<gene>
    <name evidence="2" type="primary">orf108</name>
</gene>
<reference evidence="3" key="2">
    <citation type="journal article" date="2019" name="Mitochondrial DNA Part B Resour">
        <title>The complete mitogenome of Caulerpa lentillifera and its phylogenetic analysis.</title>
        <authorList>
            <person name="Jia X."/>
            <person name="Liu T."/>
            <person name="Wang X."/>
            <person name="Tang X."/>
            <person name="Jin Y."/>
        </authorList>
    </citation>
    <scope>NUCLEOTIDE SEQUENCE</scope>
</reference>
<reference evidence="2" key="1">
    <citation type="journal article" date="2018" name="Gene">
        <title>The complete mitochondrial genome of the Caulerpa lentillifera (Ulvophyceae, Chlorophyta): Sequence, genome content, organization structure and phylogenetic consideration.</title>
        <authorList>
            <person name="Zheng F."/>
            <person name="Liu H."/>
            <person name="Jiang M."/>
            <person name="Xu Z."/>
            <person name="Wang Z."/>
            <person name="Wang C."/>
            <person name="Du F."/>
            <person name="Shen Z."/>
            <person name="Wang B."/>
        </authorList>
    </citation>
    <scope>NUCLEOTIDE SEQUENCE</scope>
</reference>
<evidence type="ECO:0000313" key="3">
    <source>
        <dbReference type="EMBL" id="QKS32243.1"/>
    </source>
</evidence>
<name>A0A2Z2QKQ4_9CHLO</name>
<keyword evidence="2" id="KW-0496">Mitochondrion</keyword>
<evidence type="ECO:0000256" key="1">
    <source>
        <dbReference type="SAM" id="MobiDB-lite"/>
    </source>
</evidence>
<dbReference type="RefSeq" id="YP_009504784.1">
    <property type="nucleotide sequence ID" value="NC_038217.1"/>
</dbReference>
<dbReference type="EMBL" id="KX761577">
    <property type="protein sequence ID" value="AST24259.1"/>
    <property type="molecule type" value="Genomic_DNA"/>
</dbReference>
<geneLocation type="mitochondrion" evidence="2"/>
<feature type="region of interest" description="Disordered" evidence="1">
    <location>
        <begin position="36"/>
        <end position="82"/>
    </location>
</feature>
<sequence>MPESKHALRFFRLHFWLPQAIPSVFAFARGQHHNGGPLRSAAVGTGQQVLPRRRANNKRKGQTRREGVNPEGKCRRSAEGATVKAKSPKGIVLLCGVAGSFRWPKAAG</sequence>
<dbReference type="EMBL" id="MN201586">
    <property type="protein sequence ID" value="QKS32243.1"/>
    <property type="molecule type" value="Genomic_DNA"/>
</dbReference>
<dbReference type="GeneID" id="37544048"/>
<proteinExistence type="predicted"/>
<organism evidence="2">
    <name type="scientific">Caulerpa lentillifera</name>
    <dbReference type="NCBI Taxonomy" id="148947"/>
    <lineage>
        <taxon>Eukaryota</taxon>
        <taxon>Viridiplantae</taxon>
        <taxon>Chlorophyta</taxon>
        <taxon>core chlorophytes</taxon>
        <taxon>Ulvophyceae</taxon>
        <taxon>TCBD clade</taxon>
        <taxon>Bryopsidales</taxon>
        <taxon>Halimedineae</taxon>
        <taxon>Caulerpaceae</taxon>
        <taxon>Caulerpa</taxon>
    </lineage>
</organism>
<feature type="compositionally biased region" description="Basic residues" evidence="1">
    <location>
        <begin position="51"/>
        <end position="62"/>
    </location>
</feature>
<protein>
    <submittedName>
        <fullName evidence="2">Uncharacterized protein</fullName>
    </submittedName>
</protein>